<dbReference type="STRING" id="1297569.MESS2_1030174"/>
<dbReference type="EMBL" id="CAUM01000006">
    <property type="protein sequence ID" value="CCV03317.1"/>
    <property type="molecule type" value="Genomic_DNA"/>
</dbReference>
<dbReference type="InterPro" id="IPR001387">
    <property type="entry name" value="Cro/C1-type_HTH"/>
</dbReference>
<dbReference type="SMART" id="SM00530">
    <property type="entry name" value="HTH_XRE"/>
    <property type="match status" value="1"/>
</dbReference>
<evidence type="ECO:0000259" key="1">
    <source>
        <dbReference type="PROSITE" id="PS50943"/>
    </source>
</evidence>
<protein>
    <submittedName>
        <fullName evidence="2">Transcriptional regulator, XRE family</fullName>
    </submittedName>
</protein>
<organism evidence="2 3">
    <name type="scientific">Mesorhizobium metallidurans STM 2683</name>
    <dbReference type="NCBI Taxonomy" id="1297569"/>
    <lineage>
        <taxon>Bacteria</taxon>
        <taxon>Pseudomonadati</taxon>
        <taxon>Pseudomonadota</taxon>
        <taxon>Alphaproteobacteria</taxon>
        <taxon>Hyphomicrobiales</taxon>
        <taxon>Phyllobacteriaceae</taxon>
        <taxon>Mesorhizobium</taxon>
    </lineage>
</organism>
<keyword evidence="3" id="KW-1185">Reference proteome</keyword>
<dbReference type="OrthoDB" id="9815697at2"/>
<reference evidence="2 3" key="1">
    <citation type="submission" date="2013-02" db="EMBL/GenBank/DDBJ databases">
        <authorList>
            <person name="Genoscope - CEA"/>
        </authorList>
    </citation>
    <scope>NUCLEOTIDE SEQUENCE [LARGE SCALE GENOMIC DNA]</scope>
    <source>
        <strain evidence="2 3">STM 2683</strain>
    </source>
</reference>
<dbReference type="PROSITE" id="PS50943">
    <property type="entry name" value="HTH_CROC1"/>
    <property type="match status" value="1"/>
</dbReference>
<dbReference type="InterPro" id="IPR010982">
    <property type="entry name" value="Lambda_DNA-bd_dom_sf"/>
</dbReference>
<sequence length="111" mass="12410">MGDLQRRFGRLVAAHRKRMDLTQEQLAERASISIDTVRKIETAASGASFPMIEKIALALEVDEAELFSTLLPSGSFNRGKFQEISLRLAGLSEKELRWVGDLLEVALKLPR</sequence>
<name>M5EG48_9HYPH</name>
<dbReference type="RefSeq" id="WP_008872309.1">
    <property type="nucleotide sequence ID" value="NZ_CAUM01000006.1"/>
</dbReference>
<accession>M5EG48</accession>
<proteinExistence type="predicted"/>
<dbReference type="Pfam" id="PF13560">
    <property type="entry name" value="HTH_31"/>
    <property type="match status" value="1"/>
</dbReference>
<feature type="domain" description="HTH cro/C1-type" evidence="1">
    <location>
        <begin position="12"/>
        <end position="66"/>
    </location>
</feature>
<dbReference type="Gene3D" id="1.10.260.40">
    <property type="entry name" value="lambda repressor-like DNA-binding domains"/>
    <property type="match status" value="1"/>
</dbReference>
<dbReference type="Proteomes" id="UP000012062">
    <property type="component" value="Unassembled WGS sequence"/>
</dbReference>
<dbReference type="SUPFAM" id="SSF47413">
    <property type="entry name" value="lambda repressor-like DNA-binding domains"/>
    <property type="match status" value="1"/>
</dbReference>
<dbReference type="eggNOG" id="COG1396">
    <property type="taxonomic scope" value="Bacteria"/>
</dbReference>
<dbReference type="CDD" id="cd00093">
    <property type="entry name" value="HTH_XRE"/>
    <property type="match status" value="1"/>
</dbReference>
<comment type="caution">
    <text evidence="2">The sequence shown here is derived from an EMBL/GenBank/DDBJ whole genome shotgun (WGS) entry which is preliminary data.</text>
</comment>
<gene>
    <name evidence="2" type="ORF">MESS2_1030174</name>
</gene>
<evidence type="ECO:0000313" key="2">
    <source>
        <dbReference type="EMBL" id="CCV03317.1"/>
    </source>
</evidence>
<dbReference type="AlphaFoldDB" id="M5EG48"/>
<dbReference type="GO" id="GO:0003677">
    <property type="term" value="F:DNA binding"/>
    <property type="evidence" value="ECO:0007669"/>
    <property type="project" value="InterPro"/>
</dbReference>
<evidence type="ECO:0000313" key="3">
    <source>
        <dbReference type="Proteomes" id="UP000012062"/>
    </source>
</evidence>